<organism evidence="13">
    <name type="scientific">Chitinibacter mangrovi</name>
    <dbReference type="NCBI Taxonomy" id="3153927"/>
    <lineage>
        <taxon>Bacteria</taxon>
        <taxon>Pseudomonadati</taxon>
        <taxon>Pseudomonadota</taxon>
        <taxon>Betaproteobacteria</taxon>
        <taxon>Neisseriales</taxon>
        <taxon>Chitinibacteraceae</taxon>
        <taxon>Chitinibacter</taxon>
    </lineage>
</organism>
<evidence type="ECO:0000256" key="2">
    <source>
        <dbReference type="ARBA" id="ARBA00004370"/>
    </source>
</evidence>
<gene>
    <name evidence="13" type="ORF">ABHF33_10685</name>
</gene>
<keyword evidence="9 10" id="KW-0472">Membrane</keyword>
<evidence type="ECO:0000313" key="13">
    <source>
        <dbReference type="EMBL" id="XBL99538.1"/>
    </source>
</evidence>
<evidence type="ECO:0000256" key="9">
    <source>
        <dbReference type="ARBA" id="ARBA00023136"/>
    </source>
</evidence>
<comment type="catalytic activity">
    <reaction evidence="1">
        <text>ATP + protein L-histidine = ADP + protein N-phospho-L-histidine.</text>
        <dbReference type="EC" id="2.7.13.3"/>
    </reaction>
</comment>
<keyword evidence="4" id="KW-0597">Phosphoprotein</keyword>
<evidence type="ECO:0000259" key="12">
    <source>
        <dbReference type="PROSITE" id="PS50109"/>
    </source>
</evidence>
<feature type="chain" id="PRO_5043975016" description="histidine kinase" evidence="11">
    <location>
        <begin position="27"/>
        <end position="418"/>
    </location>
</feature>
<feature type="transmembrane region" description="Helical" evidence="10">
    <location>
        <begin position="131"/>
        <end position="154"/>
    </location>
</feature>
<name>A0AAU7F6J8_9NEIS</name>
<evidence type="ECO:0000256" key="8">
    <source>
        <dbReference type="ARBA" id="ARBA00022989"/>
    </source>
</evidence>
<dbReference type="PANTHER" id="PTHR45436:SF16">
    <property type="entry name" value="HISTIDINE KINASE"/>
    <property type="match status" value="1"/>
</dbReference>
<keyword evidence="11" id="KW-0732">Signal</keyword>
<dbReference type="GO" id="GO:0000155">
    <property type="term" value="F:phosphorelay sensor kinase activity"/>
    <property type="evidence" value="ECO:0007669"/>
    <property type="project" value="InterPro"/>
</dbReference>
<evidence type="ECO:0000256" key="10">
    <source>
        <dbReference type="SAM" id="Phobius"/>
    </source>
</evidence>
<dbReference type="CDD" id="cd00075">
    <property type="entry name" value="HATPase"/>
    <property type="match status" value="1"/>
</dbReference>
<dbReference type="Gene3D" id="3.30.565.10">
    <property type="entry name" value="Histidine kinase-like ATPase, C-terminal domain"/>
    <property type="match status" value="1"/>
</dbReference>
<evidence type="ECO:0000256" key="7">
    <source>
        <dbReference type="ARBA" id="ARBA00022777"/>
    </source>
</evidence>
<dbReference type="Pfam" id="PF00512">
    <property type="entry name" value="HisKA"/>
    <property type="match status" value="1"/>
</dbReference>
<keyword evidence="6 10" id="KW-0812">Transmembrane</keyword>
<evidence type="ECO:0000256" key="3">
    <source>
        <dbReference type="ARBA" id="ARBA00012438"/>
    </source>
</evidence>
<dbReference type="PANTHER" id="PTHR45436">
    <property type="entry name" value="SENSOR HISTIDINE KINASE YKOH"/>
    <property type="match status" value="1"/>
</dbReference>
<evidence type="ECO:0000256" key="11">
    <source>
        <dbReference type="SAM" id="SignalP"/>
    </source>
</evidence>
<proteinExistence type="predicted"/>
<dbReference type="EC" id="2.7.13.3" evidence="3"/>
<dbReference type="InterPro" id="IPR050428">
    <property type="entry name" value="TCS_sensor_his_kinase"/>
</dbReference>
<comment type="subcellular location">
    <subcellularLocation>
        <location evidence="2">Membrane</location>
    </subcellularLocation>
</comment>
<dbReference type="AlphaFoldDB" id="A0AAU7F6J8"/>
<dbReference type="Gene3D" id="1.10.287.130">
    <property type="match status" value="1"/>
</dbReference>
<dbReference type="InterPro" id="IPR003661">
    <property type="entry name" value="HisK_dim/P_dom"/>
</dbReference>
<dbReference type="SMART" id="SM00388">
    <property type="entry name" value="HisKA"/>
    <property type="match status" value="1"/>
</dbReference>
<dbReference type="CDD" id="cd00082">
    <property type="entry name" value="HisKA"/>
    <property type="match status" value="1"/>
</dbReference>
<reference evidence="13" key="1">
    <citation type="submission" date="2024-05" db="EMBL/GenBank/DDBJ databases">
        <authorList>
            <person name="Yang L."/>
            <person name="Pan L."/>
        </authorList>
    </citation>
    <scope>NUCLEOTIDE SEQUENCE</scope>
    <source>
        <strain evidence="13">FCG-7</strain>
    </source>
</reference>
<keyword evidence="5" id="KW-0808">Transferase</keyword>
<accession>A0AAU7F6J8</accession>
<dbReference type="RefSeq" id="WP_348943957.1">
    <property type="nucleotide sequence ID" value="NZ_CP157355.1"/>
</dbReference>
<dbReference type="PRINTS" id="PR00344">
    <property type="entry name" value="BCTRLSENSOR"/>
</dbReference>
<dbReference type="Pfam" id="PF02518">
    <property type="entry name" value="HATPase_c"/>
    <property type="match status" value="1"/>
</dbReference>
<evidence type="ECO:0000256" key="6">
    <source>
        <dbReference type="ARBA" id="ARBA00022692"/>
    </source>
</evidence>
<dbReference type="PROSITE" id="PS50109">
    <property type="entry name" value="HIS_KIN"/>
    <property type="match status" value="1"/>
</dbReference>
<dbReference type="InterPro" id="IPR004358">
    <property type="entry name" value="Sig_transdc_His_kin-like_C"/>
</dbReference>
<evidence type="ECO:0000256" key="4">
    <source>
        <dbReference type="ARBA" id="ARBA00022553"/>
    </source>
</evidence>
<dbReference type="GO" id="GO:0005886">
    <property type="term" value="C:plasma membrane"/>
    <property type="evidence" value="ECO:0007669"/>
    <property type="project" value="TreeGrafter"/>
</dbReference>
<dbReference type="SUPFAM" id="SSF47384">
    <property type="entry name" value="Homodimeric domain of signal transducing histidine kinase"/>
    <property type="match status" value="1"/>
</dbReference>
<dbReference type="InterPro" id="IPR005467">
    <property type="entry name" value="His_kinase_dom"/>
</dbReference>
<dbReference type="InterPro" id="IPR036097">
    <property type="entry name" value="HisK_dim/P_sf"/>
</dbReference>
<keyword evidence="7 13" id="KW-0418">Kinase</keyword>
<dbReference type="InterPro" id="IPR003594">
    <property type="entry name" value="HATPase_dom"/>
</dbReference>
<protein>
    <recommendedName>
        <fullName evidence="3">histidine kinase</fullName>
        <ecNumber evidence="3">2.7.13.3</ecNumber>
    </recommendedName>
</protein>
<dbReference type="EMBL" id="CP157355">
    <property type="protein sequence ID" value="XBL99538.1"/>
    <property type="molecule type" value="Genomic_DNA"/>
</dbReference>
<sequence>MHKMSLRRRMTLVLFMVSCCSLLALAASLLMSAEESEEALIDEVVNTALNRIESQWPIQGSIVLPQNLEFYHAPIGQLPPGLPAEVAALAVGNSEYYEQSHEFHVGIREYGGERLYVLYDTARHEERLATIYLGVGVAVVVLALLAGVIGHVLAGTILKQLSALAHAVEHDCPLPLDAAHDDEVAVLAQAIHAHRLEKAQLLQREREFTAHASHELRTPLTRIRTSAELLRELSALSATDLQRVQHIEAAADEMQARLSALLFLARDLHASQLQRVNLHAAVAESLQQFAAQKGEIVRNNCIAAELAIDADPALLKMLLDNLLSNALRYTQSGQIVIDWQDGVLSIADTGVGIADNDLHRVQHTFERASRLPDGFGLGLAIVGRICAAMGWEWRIDSQPGQGTRVQIGIAAKLALEQN</sequence>
<feature type="domain" description="Histidine kinase" evidence="12">
    <location>
        <begin position="211"/>
        <end position="413"/>
    </location>
</feature>
<dbReference type="InterPro" id="IPR036890">
    <property type="entry name" value="HATPase_C_sf"/>
</dbReference>
<evidence type="ECO:0000256" key="5">
    <source>
        <dbReference type="ARBA" id="ARBA00022679"/>
    </source>
</evidence>
<dbReference type="SMART" id="SM00387">
    <property type="entry name" value="HATPase_c"/>
    <property type="match status" value="1"/>
</dbReference>
<feature type="signal peptide" evidence="11">
    <location>
        <begin position="1"/>
        <end position="26"/>
    </location>
</feature>
<dbReference type="KEGG" id="cmav:ABHF33_10685"/>
<keyword evidence="8 10" id="KW-1133">Transmembrane helix</keyword>
<evidence type="ECO:0000256" key="1">
    <source>
        <dbReference type="ARBA" id="ARBA00000085"/>
    </source>
</evidence>
<dbReference type="SUPFAM" id="SSF55874">
    <property type="entry name" value="ATPase domain of HSP90 chaperone/DNA topoisomerase II/histidine kinase"/>
    <property type="match status" value="1"/>
</dbReference>